<dbReference type="EMBL" id="JBHTIF010000001">
    <property type="protein sequence ID" value="MFD0725186.1"/>
    <property type="molecule type" value="Genomic_DNA"/>
</dbReference>
<keyword evidence="5 9" id="KW-0812">Transmembrane</keyword>
<evidence type="ECO:0000256" key="3">
    <source>
        <dbReference type="ARBA" id="ARBA00022475"/>
    </source>
</evidence>
<reference evidence="12" key="1">
    <citation type="journal article" date="2019" name="Int. J. Syst. Evol. Microbiol.">
        <title>The Global Catalogue of Microorganisms (GCM) 10K type strain sequencing project: providing services to taxonomists for standard genome sequencing and annotation.</title>
        <authorList>
            <consortium name="The Broad Institute Genomics Platform"/>
            <consortium name="The Broad Institute Genome Sequencing Center for Infectious Disease"/>
            <person name="Wu L."/>
            <person name="Ma J."/>
        </authorList>
    </citation>
    <scope>NUCLEOTIDE SEQUENCE [LARGE SCALE GENOMIC DNA]</scope>
    <source>
        <strain evidence="12">CCUG 55585</strain>
    </source>
</reference>
<feature type="transmembrane region" description="Helical" evidence="9">
    <location>
        <begin position="135"/>
        <end position="157"/>
    </location>
</feature>
<gene>
    <name evidence="11" type="ORF">ACFQ0E_06175</name>
</gene>
<keyword evidence="6 9" id="KW-1133">Transmembrane helix</keyword>
<evidence type="ECO:0000256" key="4">
    <source>
        <dbReference type="ARBA" id="ARBA00022519"/>
    </source>
</evidence>
<comment type="subcellular location">
    <subcellularLocation>
        <location evidence="1 9">Cell inner membrane</location>
        <topology evidence="1 9">Multi-pass membrane protein</topology>
    </subcellularLocation>
</comment>
<evidence type="ECO:0000256" key="7">
    <source>
        <dbReference type="ARBA" id="ARBA00023136"/>
    </source>
</evidence>
<comment type="subunit">
    <text evidence="9">The complex comprises the extracytoplasmic solute receptor protein and the two transmembrane proteins.</text>
</comment>
<comment type="function">
    <text evidence="9">Part of the tripartite ATP-independent periplasmic (TRAP) transport system.</text>
</comment>
<evidence type="ECO:0000256" key="2">
    <source>
        <dbReference type="ARBA" id="ARBA00022448"/>
    </source>
</evidence>
<accession>A0ABW2Y9P7</accession>
<evidence type="ECO:0000313" key="11">
    <source>
        <dbReference type="EMBL" id="MFD0725186.1"/>
    </source>
</evidence>
<feature type="transmembrane region" description="Helical" evidence="9">
    <location>
        <begin position="94"/>
        <end position="115"/>
    </location>
</feature>
<evidence type="ECO:0000259" key="10">
    <source>
        <dbReference type="Pfam" id="PF04290"/>
    </source>
</evidence>
<proteinExistence type="inferred from homology"/>
<protein>
    <recommendedName>
        <fullName evidence="9">TRAP transporter small permease protein</fullName>
    </recommendedName>
</protein>
<keyword evidence="3" id="KW-1003">Cell membrane</keyword>
<evidence type="ECO:0000256" key="1">
    <source>
        <dbReference type="ARBA" id="ARBA00004429"/>
    </source>
</evidence>
<evidence type="ECO:0000256" key="9">
    <source>
        <dbReference type="RuleBase" id="RU369079"/>
    </source>
</evidence>
<dbReference type="PANTHER" id="PTHR35011:SF11">
    <property type="entry name" value="TRAP TRANSPORTER SMALL PERMEASE PROTEIN"/>
    <property type="match status" value="1"/>
</dbReference>
<evidence type="ECO:0000313" key="12">
    <source>
        <dbReference type="Proteomes" id="UP001597110"/>
    </source>
</evidence>
<comment type="similarity">
    <text evidence="8 9">Belongs to the TRAP transporter small permease family.</text>
</comment>
<sequence length="165" mass="17154">MTGESASAPRSGFDRLAAWTVGVAATALALLVAVQGWQVFARYVLDHSPGWVEPATAVLLTGAMSFGAAAGVHHERHFAFTLLADAAPPSLRRALFIATKGLIALLGAGLAWWATRLFLDGADVRAAGAPFPESLPYAPVAVGGALMVVFAIGRCMATRTHGESR</sequence>
<evidence type="ECO:0000256" key="6">
    <source>
        <dbReference type="ARBA" id="ARBA00022989"/>
    </source>
</evidence>
<evidence type="ECO:0000256" key="8">
    <source>
        <dbReference type="ARBA" id="ARBA00038436"/>
    </source>
</evidence>
<keyword evidence="4 9" id="KW-0997">Cell inner membrane</keyword>
<evidence type="ECO:0000256" key="5">
    <source>
        <dbReference type="ARBA" id="ARBA00022692"/>
    </source>
</evidence>
<dbReference type="InterPro" id="IPR055348">
    <property type="entry name" value="DctQ"/>
</dbReference>
<dbReference type="Pfam" id="PF04290">
    <property type="entry name" value="DctQ"/>
    <property type="match status" value="1"/>
</dbReference>
<comment type="caution">
    <text evidence="11">The sequence shown here is derived from an EMBL/GenBank/DDBJ whole genome shotgun (WGS) entry which is preliminary data.</text>
</comment>
<dbReference type="Proteomes" id="UP001597110">
    <property type="component" value="Unassembled WGS sequence"/>
</dbReference>
<feature type="transmembrane region" description="Helical" evidence="9">
    <location>
        <begin position="54"/>
        <end position="73"/>
    </location>
</feature>
<keyword evidence="2 9" id="KW-0813">Transport</keyword>
<feature type="domain" description="Tripartite ATP-independent periplasmic transporters DctQ component" evidence="10">
    <location>
        <begin position="32"/>
        <end position="154"/>
    </location>
</feature>
<keyword evidence="7 9" id="KW-0472">Membrane</keyword>
<organism evidence="11 12">
    <name type="scientific">Lysobacter brunescens</name>
    <dbReference type="NCBI Taxonomy" id="262323"/>
    <lineage>
        <taxon>Bacteria</taxon>
        <taxon>Pseudomonadati</taxon>
        <taxon>Pseudomonadota</taxon>
        <taxon>Gammaproteobacteria</taxon>
        <taxon>Lysobacterales</taxon>
        <taxon>Lysobacteraceae</taxon>
        <taxon>Lysobacter</taxon>
    </lineage>
</organism>
<dbReference type="RefSeq" id="WP_386822798.1">
    <property type="nucleotide sequence ID" value="NZ_JBHTIF010000001.1"/>
</dbReference>
<name>A0ABW2Y9P7_9GAMM</name>
<feature type="transmembrane region" description="Helical" evidence="9">
    <location>
        <begin position="16"/>
        <end position="34"/>
    </location>
</feature>
<keyword evidence="12" id="KW-1185">Reference proteome</keyword>
<dbReference type="InterPro" id="IPR007387">
    <property type="entry name" value="TRAP_DctQ"/>
</dbReference>
<dbReference type="PANTHER" id="PTHR35011">
    <property type="entry name" value="2,3-DIKETO-L-GULONATE TRAP TRANSPORTER SMALL PERMEASE PROTEIN YIAM"/>
    <property type="match status" value="1"/>
</dbReference>